<dbReference type="InterPro" id="IPR004332">
    <property type="entry name" value="Transposase_MuDR"/>
</dbReference>
<dbReference type="PANTHER" id="PTHR31973">
    <property type="entry name" value="POLYPROTEIN, PUTATIVE-RELATED"/>
    <property type="match status" value="1"/>
</dbReference>
<proteinExistence type="predicted"/>
<keyword evidence="4" id="KW-1185">Reference proteome</keyword>
<name>A0ABD2ZAG8_9GENT</name>
<feature type="domain" description="Transposase MuDR plant" evidence="2">
    <location>
        <begin position="134"/>
        <end position="195"/>
    </location>
</feature>
<reference evidence="3 4" key="1">
    <citation type="submission" date="2024-11" db="EMBL/GenBank/DDBJ databases">
        <title>A near-complete genome assembly of Cinchona calisaya.</title>
        <authorList>
            <person name="Lian D.C."/>
            <person name="Zhao X.W."/>
            <person name="Wei L."/>
        </authorList>
    </citation>
    <scope>NUCLEOTIDE SEQUENCE [LARGE SCALE GENOMIC DNA]</scope>
    <source>
        <tissue evidence="3">Nenye</tissue>
    </source>
</reference>
<dbReference type="Pfam" id="PF03108">
    <property type="entry name" value="DBD_Tnp_Mut"/>
    <property type="match status" value="1"/>
</dbReference>
<gene>
    <name evidence="3" type="ORF">ACH5RR_023350</name>
</gene>
<organism evidence="3 4">
    <name type="scientific">Cinchona calisaya</name>
    <dbReference type="NCBI Taxonomy" id="153742"/>
    <lineage>
        <taxon>Eukaryota</taxon>
        <taxon>Viridiplantae</taxon>
        <taxon>Streptophyta</taxon>
        <taxon>Embryophyta</taxon>
        <taxon>Tracheophyta</taxon>
        <taxon>Spermatophyta</taxon>
        <taxon>Magnoliopsida</taxon>
        <taxon>eudicotyledons</taxon>
        <taxon>Gunneridae</taxon>
        <taxon>Pentapetalae</taxon>
        <taxon>asterids</taxon>
        <taxon>lamiids</taxon>
        <taxon>Gentianales</taxon>
        <taxon>Rubiaceae</taxon>
        <taxon>Cinchonoideae</taxon>
        <taxon>Cinchoneae</taxon>
        <taxon>Cinchona</taxon>
    </lineage>
</organism>
<dbReference type="EMBL" id="JBJUIK010000010">
    <property type="protein sequence ID" value="KAL3516448.1"/>
    <property type="molecule type" value="Genomic_DNA"/>
</dbReference>
<comment type="caution">
    <text evidence="3">The sequence shown here is derived from an EMBL/GenBank/DDBJ whole genome shotgun (WGS) entry which is preliminary data.</text>
</comment>
<evidence type="ECO:0000259" key="2">
    <source>
        <dbReference type="Pfam" id="PF03108"/>
    </source>
</evidence>
<dbReference type="Proteomes" id="UP001630127">
    <property type="component" value="Unassembled WGS sequence"/>
</dbReference>
<evidence type="ECO:0000313" key="3">
    <source>
        <dbReference type="EMBL" id="KAL3516448.1"/>
    </source>
</evidence>
<accession>A0ABD2ZAG8</accession>
<protein>
    <recommendedName>
        <fullName evidence="2">Transposase MuDR plant domain-containing protein</fullName>
    </recommendedName>
</protein>
<feature type="region of interest" description="Disordered" evidence="1">
    <location>
        <begin position="88"/>
        <end position="117"/>
    </location>
</feature>
<evidence type="ECO:0000256" key="1">
    <source>
        <dbReference type="SAM" id="MobiDB-lite"/>
    </source>
</evidence>
<sequence>MNMDNISFKDKSKVCAEKENTEHGIDDSNSALKFLDLDYDMVDEDGLDFDIEWGTEQIKVYVGNKSGECGIIRRDNMIDELNDTSVDDMQSEYGSDSDGLRSLSESSKENYDNSRKQPTYHVFNENTDMKDPVFKVGMLFKSVKEFRPSVRAHSIKDGRNVRFKKNEGKRIRAICEGCNWRISASTKQGENTLQVKRFDEPHTCSRVWNNRYLNSRIINEMYFSDLRRNPNIVASELVDKINEDLNVEVTLRKAIRAKQRVRIMVEGT</sequence>
<dbReference type="AlphaFoldDB" id="A0ABD2ZAG8"/>
<dbReference type="PANTHER" id="PTHR31973:SF187">
    <property type="entry name" value="MUTATOR TRANSPOSASE MUDRA PROTEIN"/>
    <property type="match status" value="1"/>
</dbReference>
<feature type="compositionally biased region" description="Basic and acidic residues" evidence="1">
    <location>
        <begin position="106"/>
        <end position="115"/>
    </location>
</feature>
<evidence type="ECO:0000313" key="4">
    <source>
        <dbReference type="Proteomes" id="UP001630127"/>
    </source>
</evidence>